<sequence length="110" mass="12055">MLPSTIYDEVEDGGFVELDEASNNDSLNYFRSSNKQRHSVATLWRCSKGELVLANWTIASGNFEAASDEGGTNGGMLLFLSLLYRIGGQTRSHVSTNYIIVMGLSTQNKS</sequence>
<accession>A0AAV2CLG9</accession>
<organism evidence="1 2">
    <name type="scientific">Linum trigynum</name>
    <dbReference type="NCBI Taxonomy" id="586398"/>
    <lineage>
        <taxon>Eukaryota</taxon>
        <taxon>Viridiplantae</taxon>
        <taxon>Streptophyta</taxon>
        <taxon>Embryophyta</taxon>
        <taxon>Tracheophyta</taxon>
        <taxon>Spermatophyta</taxon>
        <taxon>Magnoliopsida</taxon>
        <taxon>eudicotyledons</taxon>
        <taxon>Gunneridae</taxon>
        <taxon>Pentapetalae</taxon>
        <taxon>rosids</taxon>
        <taxon>fabids</taxon>
        <taxon>Malpighiales</taxon>
        <taxon>Linaceae</taxon>
        <taxon>Linum</taxon>
    </lineage>
</organism>
<name>A0AAV2CLG9_9ROSI</name>
<protein>
    <submittedName>
        <fullName evidence="1">Uncharacterized protein</fullName>
    </submittedName>
</protein>
<reference evidence="1 2" key="1">
    <citation type="submission" date="2024-04" db="EMBL/GenBank/DDBJ databases">
        <authorList>
            <person name="Fracassetti M."/>
        </authorList>
    </citation>
    <scope>NUCLEOTIDE SEQUENCE [LARGE SCALE GENOMIC DNA]</scope>
</reference>
<evidence type="ECO:0000313" key="1">
    <source>
        <dbReference type="EMBL" id="CAL1357415.1"/>
    </source>
</evidence>
<gene>
    <name evidence="1" type="ORF">LTRI10_LOCUS5049</name>
</gene>
<keyword evidence="2" id="KW-1185">Reference proteome</keyword>
<dbReference type="Proteomes" id="UP001497516">
    <property type="component" value="Chromosome 1"/>
</dbReference>
<dbReference type="AlphaFoldDB" id="A0AAV2CLG9"/>
<evidence type="ECO:0000313" key="2">
    <source>
        <dbReference type="Proteomes" id="UP001497516"/>
    </source>
</evidence>
<dbReference type="EMBL" id="OZ034813">
    <property type="protein sequence ID" value="CAL1357415.1"/>
    <property type="molecule type" value="Genomic_DNA"/>
</dbReference>
<proteinExistence type="predicted"/>